<dbReference type="AlphaFoldDB" id="A0A3G1L0L9"/>
<comment type="similarity">
    <text evidence="2">Belongs to the EamA transporter family.</text>
</comment>
<feature type="transmembrane region" description="Helical" evidence="6">
    <location>
        <begin position="72"/>
        <end position="92"/>
    </location>
</feature>
<comment type="subcellular location">
    <subcellularLocation>
        <location evidence="1">Membrane</location>
        <topology evidence="1">Multi-pass membrane protein</topology>
    </subcellularLocation>
</comment>
<keyword evidence="9" id="KW-1185">Reference proteome</keyword>
<sequence length="304" mass="31001">MGIHGGEKGIDPRWLVLLAAILWGTTGTAQAFAPAGAHPLTVGAVRLAVGGAALMAIALLKGSLRGAKSWPVIATGLAAGCMAAYQLFFFAAVLKTGVAVGTVVTIGSSPVIAGLLAFLFRGERPGLRWAMATVMAVVGCVLLSASGSSLNVNSLGILLALGAGTSYAAYATVSKRLLDQYPPEAVVAVVFCLGALLLSPFLFYADLHWLVQVKGFFVALHLGLIATALAYVFFARGLAKIPVATAVTLSLAEPLTAAFLGIVVLGERPSLPVFGGMLLVLAGLVIISYTPASSSPADSQEPAI</sequence>
<evidence type="ECO:0000256" key="6">
    <source>
        <dbReference type="SAM" id="Phobius"/>
    </source>
</evidence>
<feature type="transmembrane region" description="Helical" evidence="6">
    <location>
        <begin position="241"/>
        <end position="265"/>
    </location>
</feature>
<dbReference type="Pfam" id="PF00892">
    <property type="entry name" value="EamA"/>
    <property type="match status" value="2"/>
</dbReference>
<keyword evidence="5 6" id="KW-0472">Membrane</keyword>
<accession>A0A3G1L0L9</accession>
<dbReference type="EMBL" id="CP017634">
    <property type="protein sequence ID" value="ATW28210.1"/>
    <property type="molecule type" value="Genomic_DNA"/>
</dbReference>
<feature type="domain" description="EamA" evidence="7">
    <location>
        <begin position="15"/>
        <end position="144"/>
    </location>
</feature>
<evidence type="ECO:0000256" key="3">
    <source>
        <dbReference type="ARBA" id="ARBA00022692"/>
    </source>
</evidence>
<feature type="transmembrane region" description="Helical" evidence="6">
    <location>
        <begin position="185"/>
        <end position="204"/>
    </location>
</feature>
<feature type="domain" description="EamA" evidence="7">
    <location>
        <begin position="155"/>
        <end position="288"/>
    </location>
</feature>
<proteinExistence type="inferred from homology"/>
<feature type="transmembrane region" description="Helical" evidence="6">
    <location>
        <begin position="216"/>
        <end position="234"/>
    </location>
</feature>
<evidence type="ECO:0000256" key="1">
    <source>
        <dbReference type="ARBA" id="ARBA00004141"/>
    </source>
</evidence>
<dbReference type="PANTHER" id="PTHR32322">
    <property type="entry name" value="INNER MEMBRANE TRANSPORTER"/>
    <property type="match status" value="1"/>
</dbReference>
<feature type="transmembrane region" description="Helical" evidence="6">
    <location>
        <begin position="127"/>
        <end position="146"/>
    </location>
</feature>
<evidence type="ECO:0000313" key="9">
    <source>
        <dbReference type="Proteomes" id="UP000323521"/>
    </source>
</evidence>
<dbReference type="InterPro" id="IPR037185">
    <property type="entry name" value="EmrE-like"/>
</dbReference>
<dbReference type="SUPFAM" id="SSF103481">
    <property type="entry name" value="Multidrug resistance efflux transporter EmrE"/>
    <property type="match status" value="2"/>
</dbReference>
<protein>
    <submittedName>
        <fullName evidence="8">Transporter</fullName>
    </submittedName>
</protein>
<reference evidence="8 9" key="1">
    <citation type="submission" date="2016-10" db="EMBL/GenBank/DDBJ databases">
        <title>Complete Genome Sequence of Peptococcaceae strain DCMF.</title>
        <authorList>
            <person name="Edwards R.J."/>
            <person name="Holland S.I."/>
            <person name="Deshpande N.P."/>
            <person name="Wong Y.K."/>
            <person name="Ertan H."/>
            <person name="Manefield M."/>
            <person name="Russell T.L."/>
            <person name="Lee M.J."/>
        </authorList>
    </citation>
    <scope>NUCLEOTIDE SEQUENCE [LARGE SCALE GENOMIC DNA]</scope>
    <source>
        <strain evidence="8 9">DCMF</strain>
    </source>
</reference>
<evidence type="ECO:0000259" key="7">
    <source>
        <dbReference type="Pfam" id="PF00892"/>
    </source>
</evidence>
<dbReference type="InterPro" id="IPR000620">
    <property type="entry name" value="EamA_dom"/>
</dbReference>
<dbReference type="GO" id="GO:0016020">
    <property type="term" value="C:membrane"/>
    <property type="evidence" value="ECO:0007669"/>
    <property type="project" value="UniProtKB-SubCell"/>
</dbReference>
<dbReference type="Proteomes" id="UP000323521">
    <property type="component" value="Chromosome"/>
</dbReference>
<dbReference type="Gene3D" id="1.10.3730.20">
    <property type="match status" value="1"/>
</dbReference>
<dbReference type="InterPro" id="IPR050638">
    <property type="entry name" value="AA-Vitamin_Transporters"/>
</dbReference>
<dbReference type="RefSeq" id="WP_148137620.1">
    <property type="nucleotide sequence ID" value="NZ_CP017634.1"/>
</dbReference>
<keyword evidence="3 6" id="KW-0812">Transmembrane</keyword>
<feature type="transmembrane region" description="Helical" evidence="6">
    <location>
        <begin position="98"/>
        <end position="120"/>
    </location>
</feature>
<feature type="transmembrane region" description="Helical" evidence="6">
    <location>
        <begin position="271"/>
        <end position="290"/>
    </location>
</feature>
<dbReference type="OrthoDB" id="9787117at2"/>
<evidence type="ECO:0000256" key="4">
    <source>
        <dbReference type="ARBA" id="ARBA00022989"/>
    </source>
</evidence>
<evidence type="ECO:0000313" key="8">
    <source>
        <dbReference type="EMBL" id="ATW28210.1"/>
    </source>
</evidence>
<feature type="transmembrane region" description="Helical" evidence="6">
    <location>
        <begin position="152"/>
        <end position="173"/>
    </location>
</feature>
<evidence type="ECO:0000256" key="2">
    <source>
        <dbReference type="ARBA" id="ARBA00007362"/>
    </source>
</evidence>
<name>A0A3G1L0L9_FORW1</name>
<gene>
    <name evidence="8" type="ORF">DCMF_28720</name>
</gene>
<keyword evidence="4 6" id="KW-1133">Transmembrane helix</keyword>
<dbReference type="KEGG" id="fwa:DCMF_28720"/>
<organism evidence="8 9">
    <name type="scientific">Formimonas warabiya</name>
    <dbReference type="NCBI Taxonomy" id="1761012"/>
    <lineage>
        <taxon>Bacteria</taxon>
        <taxon>Bacillati</taxon>
        <taxon>Bacillota</taxon>
        <taxon>Clostridia</taxon>
        <taxon>Eubacteriales</taxon>
        <taxon>Peptococcaceae</taxon>
        <taxon>Candidatus Formimonas</taxon>
    </lineage>
</organism>
<evidence type="ECO:0000256" key="5">
    <source>
        <dbReference type="ARBA" id="ARBA00023136"/>
    </source>
</evidence>
<dbReference type="PANTHER" id="PTHR32322:SF2">
    <property type="entry name" value="EAMA DOMAIN-CONTAINING PROTEIN"/>
    <property type="match status" value="1"/>
</dbReference>
<feature type="transmembrane region" description="Helical" evidence="6">
    <location>
        <begin position="41"/>
        <end position="60"/>
    </location>
</feature>